<evidence type="ECO:0000259" key="11">
    <source>
        <dbReference type="PROSITE" id="PS51767"/>
    </source>
</evidence>
<evidence type="ECO:0000313" key="12">
    <source>
        <dbReference type="EMBL" id="KZS91380.1"/>
    </source>
</evidence>
<keyword evidence="13" id="KW-1185">Reference proteome</keyword>
<feature type="domain" description="Peptidase A1" evidence="11">
    <location>
        <begin position="91"/>
        <end position="397"/>
    </location>
</feature>
<feature type="disulfide bond" evidence="8">
    <location>
        <begin position="325"/>
        <end position="358"/>
    </location>
</feature>
<dbReference type="EMBL" id="KV419415">
    <property type="protein sequence ID" value="KZS91380.1"/>
    <property type="molecule type" value="Genomic_DNA"/>
</dbReference>
<evidence type="ECO:0000313" key="13">
    <source>
        <dbReference type="Proteomes" id="UP000076722"/>
    </source>
</evidence>
<dbReference type="InterPro" id="IPR021109">
    <property type="entry name" value="Peptidase_aspartic_dom_sf"/>
</dbReference>
<dbReference type="Gene3D" id="2.40.70.10">
    <property type="entry name" value="Acid Proteases"/>
    <property type="match status" value="2"/>
</dbReference>
<keyword evidence="3 9" id="KW-0064">Aspartyl protease</keyword>
<dbReference type="PANTHER" id="PTHR47966:SF51">
    <property type="entry name" value="BETA-SITE APP-CLEAVING ENZYME, ISOFORM A-RELATED"/>
    <property type="match status" value="1"/>
</dbReference>
<sequence length="402" mass="43827">MPSSVSLFLAFFLGAVAQSANGYGGVQRLKLQKMPMVLDDMANDEFRSQAREQVSLHEAPVDVEGCGLGMTSERIQGGHPVPLINFLNSQYFTEVSLGTPKQYFNVVLDTGSSNFWVPSTSCNSIACYLHKKYDSTASSTFKKNGSEFEIYYDSGAISGIISQDVLSIGDLTINSQDFGEALVEPGLGWAFSKFDGILGLGFDTTSVNNIVPPFINMVERGLLDEPIFSFRVGSSEEDAGEAVFGGIDKGHYKGEIHYVPIRRSGHWEVGLDSVRFGDDVLELENTGAVIDTGYSLLGIPSDVAELINAQIGAQPSWTGQYTVECDTVPSLPDIAFTLGGREYSLTSEDYILRVQQQCISSFQSFDSEVEQFWVLGSVFLRKYFTVFDYGAGQIGFAIAAQA</sequence>
<dbReference type="InterPro" id="IPR001461">
    <property type="entry name" value="Aspartic_peptidase_A1"/>
</dbReference>
<dbReference type="AlphaFoldDB" id="A0A164SDS0"/>
<dbReference type="PRINTS" id="PR00792">
    <property type="entry name" value="PEPSIN"/>
</dbReference>
<keyword evidence="5 8" id="KW-1015">Disulfide bond</keyword>
<dbReference type="OrthoDB" id="771136at2759"/>
<feature type="chain" id="PRO_5007853150" evidence="10">
    <location>
        <begin position="18"/>
        <end position="402"/>
    </location>
</feature>
<evidence type="ECO:0000256" key="4">
    <source>
        <dbReference type="ARBA" id="ARBA00022801"/>
    </source>
</evidence>
<feature type="active site" evidence="7">
    <location>
        <position position="291"/>
    </location>
</feature>
<keyword evidence="2 9" id="KW-0645">Protease</keyword>
<dbReference type="FunFam" id="2.40.70.10:FF:000002">
    <property type="entry name" value="Vacuolar aspartic proteinase"/>
    <property type="match status" value="1"/>
</dbReference>
<keyword evidence="4 9" id="KW-0378">Hydrolase</keyword>
<dbReference type="STRING" id="1314777.A0A164SDS0"/>
<dbReference type="PROSITE" id="PS51767">
    <property type="entry name" value="PEPTIDASE_A1"/>
    <property type="match status" value="1"/>
</dbReference>
<dbReference type="Pfam" id="PF00026">
    <property type="entry name" value="Asp"/>
    <property type="match status" value="1"/>
</dbReference>
<dbReference type="GO" id="GO:0006508">
    <property type="term" value="P:proteolysis"/>
    <property type="evidence" value="ECO:0007669"/>
    <property type="project" value="UniProtKB-KW"/>
</dbReference>
<comment type="similarity">
    <text evidence="1 9">Belongs to the peptidase A1 family.</text>
</comment>
<reference evidence="12 13" key="1">
    <citation type="journal article" date="2016" name="Mol. Biol. Evol.">
        <title>Comparative Genomics of Early-Diverging Mushroom-Forming Fungi Provides Insights into the Origins of Lignocellulose Decay Capabilities.</title>
        <authorList>
            <person name="Nagy L.G."/>
            <person name="Riley R."/>
            <person name="Tritt A."/>
            <person name="Adam C."/>
            <person name="Daum C."/>
            <person name="Floudas D."/>
            <person name="Sun H."/>
            <person name="Yadav J.S."/>
            <person name="Pangilinan J."/>
            <person name="Larsson K.H."/>
            <person name="Matsuura K."/>
            <person name="Barry K."/>
            <person name="Labutti K."/>
            <person name="Kuo R."/>
            <person name="Ohm R.A."/>
            <person name="Bhattacharya S.S."/>
            <person name="Shirouzu T."/>
            <person name="Yoshinaga Y."/>
            <person name="Martin F.M."/>
            <person name="Grigoriev I.V."/>
            <person name="Hibbett D.S."/>
        </authorList>
    </citation>
    <scope>NUCLEOTIDE SEQUENCE [LARGE SCALE GENOMIC DNA]</scope>
    <source>
        <strain evidence="12 13">HHB9708</strain>
    </source>
</reference>
<organism evidence="12 13">
    <name type="scientific">Sistotremastrum niveocremeum HHB9708</name>
    <dbReference type="NCBI Taxonomy" id="1314777"/>
    <lineage>
        <taxon>Eukaryota</taxon>
        <taxon>Fungi</taxon>
        <taxon>Dikarya</taxon>
        <taxon>Basidiomycota</taxon>
        <taxon>Agaricomycotina</taxon>
        <taxon>Agaricomycetes</taxon>
        <taxon>Sistotremastrales</taxon>
        <taxon>Sistotremastraceae</taxon>
        <taxon>Sertulicium</taxon>
        <taxon>Sertulicium niveocremeum</taxon>
    </lineage>
</organism>
<evidence type="ECO:0000256" key="8">
    <source>
        <dbReference type="PIRSR" id="PIRSR601461-2"/>
    </source>
</evidence>
<evidence type="ECO:0000256" key="6">
    <source>
        <dbReference type="ARBA" id="ARBA00023180"/>
    </source>
</evidence>
<evidence type="ECO:0000256" key="1">
    <source>
        <dbReference type="ARBA" id="ARBA00007447"/>
    </source>
</evidence>
<dbReference type="PROSITE" id="PS00141">
    <property type="entry name" value="ASP_PROTEASE"/>
    <property type="match status" value="1"/>
</dbReference>
<feature type="signal peptide" evidence="10">
    <location>
        <begin position="1"/>
        <end position="17"/>
    </location>
</feature>
<evidence type="ECO:0000256" key="2">
    <source>
        <dbReference type="ARBA" id="ARBA00022670"/>
    </source>
</evidence>
<evidence type="ECO:0000256" key="3">
    <source>
        <dbReference type="ARBA" id="ARBA00022750"/>
    </source>
</evidence>
<dbReference type="SUPFAM" id="SSF50630">
    <property type="entry name" value="Acid proteases"/>
    <property type="match status" value="1"/>
</dbReference>
<dbReference type="PANTHER" id="PTHR47966">
    <property type="entry name" value="BETA-SITE APP-CLEAVING ENZYME, ISOFORM A-RELATED"/>
    <property type="match status" value="1"/>
</dbReference>
<dbReference type="Proteomes" id="UP000076722">
    <property type="component" value="Unassembled WGS sequence"/>
</dbReference>
<feature type="active site" evidence="7">
    <location>
        <position position="109"/>
    </location>
</feature>
<evidence type="ECO:0000256" key="9">
    <source>
        <dbReference type="RuleBase" id="RU000454"/>
    </source>
</evidence>
<keyword evidence="10" id="KW-0732">Signal</keyword>
<protein>
    <submittedName>
        <fullName evidence="12">Vacuolar protease A</fullName>
    </submittedName>
</protein>
<evidence type="ECO:0000256" key="5">
    <source>
        <dbReference type="ARBA" id="ARBA00023157"/>
    </source>
</evidence>
<dbReference type="InterPro" id="IPR033121">
    <property type="entry name" value="PEPTIDASE_A1"/>
</dbReference>
<accession>A0A164SDS0</accession>
<dbReference type="InterPro" id="IPR001969">
    <property type="entry name" value="Aspartic_peptidase_AS"/>
</dbReference>
<name>A0A164SDS0_9AGAM</name>
<evidence type="ECO:0000256" key="10">
    <source>
        <dbReference type="SAM" id="SignalP"/>
    </source>
</evidence>
<gene>
    <name evidence="12" type="ORF">SISNIDRAFT_487364</name>
</gene>
<dbReference type="GO" id="GO:0004190">
    <property type="term" value="F:aspartic-type endopeptidase activity"/>
    <property type="evidence" value="ECO:0007669"/>
    <property type="project" value="UniProtKB-KW"/>
</dbReference>
<evidence type="ECO:0000256" key="7">
    <source>
        <dbReference type="PIRSR" id="PIRSR601461-1"/>
    </source>
</evidence>
<dbReference type="FunFam" id="2.40.70.10:FF:000004">
    <property type="entry name" value="Pepsin A"/>
    <property type="match status" value="1"/>
</dbReference>
<keyword evidence="6" id="KW-0325">Glycoprotein</keyword>
<proteinExistence type="inferred from homology"/>
<feature type="disulfide bond" evidence="8">
    <location>
        <begin position="122"/>
        <end position="127"/>
    </location>
</feature>